<gene>
    <name evidence="1" type="ORF">IWW38_005875</name>
</gene>
<organism evidence="1 2">
    <name type="scientific">Coemansia aciculifera</name>
    <dbReference type="NCBI Taxonomy" id="417176"/>
    <lineage>
        <taxon>Eukaryota</taxon>
        <taxon>Fungi</taxon>
        <taxon>Fungi incertae sedis</taxon>
        <taxon>Zoopagomycota</taxon>
        <taxon>Kickxellomycotina</taxon>
        <taxon>Kickxellomycetes</taxon>
        <taxon>Kickxellales</taxon>
        <taxon>Kickxellaceae</taxon>
        <taxon>Coemansia</taxon>
    </lineage>
</organism>
<keyword evidence="2" id="KW-1185">Reference proteome</keyword>
<dbReference type="Proteomes" id="UP001139981">
    <property type="component" value="Unassembled WGS sequence"/>
</dbReference>
<proteinExistence type="predicted"/>
<accession>A0ACC1LTZ7</accession>
<protein>
    <submittedName>
        <fullName evidence="1">Uncharacterized protein</fullName>
    </submittedName>
</protein>
<name>A0ACC1LTZ7_9FUNG</name>
<dbReference type="EMBL" id="JANBVB010003026">
    <property type="protein sequence ID" value="KAJ2880902.1"/>
    <property type="molecule type" value="Genomic_DNA"/>
</dbReference>
<evidence type="ECO:0000313" key="1">
    <source>
        <dbReference type="EMBL" id="KAJ2880902.1"/>
    </source>
</evidence>
<comment type="caution">
    <text evidence="1">The sequence shown here is derived from an EMBL/GenBank/DDBJ whole genome shotgun (WGS) entry which is preliminary data.</text>
</comment>
<sequence>VNMRVVQLQGRLEAAKTAANAMADDDDDLAVTSVIQTAESVEHVEATLAQMVQEQSEVIVSTARHFARLLSPAEGTSSELDRAWLQGRFKEFLRTYRVQIMENVATLESQVFVAETSDDVRQAFADVRILSA</sequence>
<feature type="non-terminal residue" evidence="1">
    <location>
        <position position="1"/>
    </location>
</feature>
<evidence type="ECO:0000313" key="2">
    <source>
        <dbReference type="Proteomes" id="UP001139981"/>
    </source>
</evidence>
<reference evidence="1" key="1">
    <citation type="submission" date="2022-07" db="EMBL/GenBank/DDBJ databases">
        <title>Phylogenomic reconstructions and comparative analyses of Kickxellomycotina fungi.</title>
        <authorList>
            <person name="Reynolds N.K."/>
            <person name="Stajich J.E."/>
            <person name="Barry K."/>
            <person name="Grigoriev I.V."/>
            <person name="Crous P."/>
            <person name="Smith M.E."/>
        </authorList>
    </citation>
    <scope>NUCLEOTIDE SEQUENCE</scope>
    <source>
        <strain evidence="1">CBS 190363</strain>
    </source>
</reference>